<keyword evidence="12" id="KW-1185">Reference proteome</keyword>
<dbReference type="GO" id="GO:0005576">
    <property type="term" value="C:extracellular region"/>
    <property type="evidence" value="ECO:0007669"/>
    <property type="project" value="UniProtKB-SubCell"/>
</dbReference>
<keyword evidence="6" id="KW-0378">Hydrolase</keyword>
<dbReference type="Proteomes" id="UP001607302">
    <property type="component" value="Unassembled WGS sequence"/>
</dbReference>
<comment type="subcellular location">
    <subcellularLocation>
        <location evidence="2">Secreted</location>
    </subcellularLocation>
</comment>
<dbReference type="InterPro" id="IPR033906">
    <property type="entry name" value="Lipase_N"/>
</dbReference>
<dbReference type="Pfam" id="PF00151">
    <property type="entry name" value="Lipase"/>
    <property type="match status" value="1"/>
</dbReference>
<reference evidence="11 12" key="1">
    <citation type="journal article" date="2024" name="Ann. Entomol. Soc. Am.">
        <title>Genomic analyses of the southern and eastern yellowjacket wasps (Hymenoptera: Vespidae) reveal evolutionary signatures of social life.</title>
        <authorList>
            <person name="Catto M.A."/>
            <person name="Caine P.B."/>
            <person name="Orr S.E."/>
            <person name="Hunt B.G."/>
            <person name="Goodisman M.A.D."/>
        </authorList>
    </citation>
    <scope>NUCLEOTIDE SEQUENCE [LARGE SCALE GENOMIC DNA]</scope>
    <source>
        <strain evidence="11">233</strain>
        <tissue evidence="11">Head and thorax</tissue>
    </source>
</reference>
<evidence type="ECO:0000256" key="8">
    <source>
        <dbReference type="RuleBase" id="RU004262"/>
    </source>
</evidence>
<evidence type="ECO:0000256" key="6">
    <source>
        <dbReference type="ARBA" id="ARBA00022801"/>
    </source>
</evidence>
<organism evidence="11 12">
    <name type="scientific">Vespula squamosa</name>
    <name type="common">Southern yellow jacket</name>
    <name type="synonym">Wasp</name>
    <dbReference type="NCBI Taxonomy" id="30214"/>
    <lineage>
        <taxon>Eukaryota</taxon>
        <taxon>Metazoa</taxon>
        <taxon>Ecdysozoa</taxon>
        <taxon>Arthropoda</taxon>
        <taxon>Hexapoda</taxon>
        <taxon>Insecta</taxon>
        <taxon>Pterygota</taxon>
        <taxon>Neoptera</taxon>
        <taxon>Endopterygota</taxon>
        <taxon>Hymenoptera</taxon>
        <taxon>Apocrita</taxon>
        <taxon>Aculeata</taxon>
        <taxon>Vespoidea</taxon>
        <taxon>Vespidae</taxon>
        <taxon>Vespinae</taxon>
        <taxon>Vespula</taxon>
    </lineage>
</organism>
<sequence>MMLLYAVLTIALNNVLIVNCNCLNNRTNSLNESLSNFTYTWINETHVDFVDSASNNKEVDCLGLGKTVAIALSWFFSDKANGSNMLTVQFLLSSRNQPNRVQVYIGKQFGLEWTDFKIERKTIIIVHGFLSHSNEKWITEMEEAFLKWNDVNVIVVDWSAGSNTWNYYKAAINTRTVGYQISKFLEHITNVTTVGSNWGTIHLIGHSLGAHICGFAAKEFKKRQSNWIIHRITGLDPAQPCFRNTDSSIHLDKTDAPFVDVIHTNGRLLSNLGLGLPEPIGHVDFYPNGGKIQPGCFESNRTYFGYLPIPQTFIQQAICSHGRSYVYLTESLLLTSTNNCSFWSHYWNLTYRNIKQIMSKPCNKDICIEMGIKAETYPHRGTFFLVTSDSSPYCVNETELSKEVKKQLKIDYIDELQD</sequence>
<dbReference type="Gene3D" id="3.40.50.1820">
    <property type="entry name" value="alpha/beta hydrolase"/>
    <property type="match status" value="1"/>
</dbReference>
<dbReference type="SUPFAM" id="SSF53474">
    <property type="entry name" value="alpha/beta-Hydrolases"/>
    <property type="match status" value="1"/>
</dbReference>
<dbReference type="PANTHER" id="PTHR11610">
    <property type="entry name" value="LIPASE"/>
    <property type="match status" value="1"/>
</dbReference>
<name>A0ABD2AFD7_VESSQ</name>
<evidence type="ECO:0000256" key="9">
    <source>
        <dbReference type="SAM" id="SignalP"/>
    </source>
</evidence>
<accession>A0ABD2AFD7</accession>
<evidence type="ECO:0000313" key="11">
    <source>
        <dbReference type="EMBL" id="KAL2719017.1"/>
    </source>
</evidence>
<evidence type="ECO:0000259" key="10">
    <source>
        <dbReference type="Pfam" id="PF00151"/>
    </source>
</evidence>
<feature type="chain" id="PRO_5044827010" description="phospholipase A1" evidence="9">
    <location>
        <begin position="23"/>
        <end position="418"/>
    </location>
</feature>
<feature type="signal peptide" evidence="9">
    <location>
        <begin position="1"/>
        <end position="22"/>
    </location>
</feature>
<evidence type="ECO:0000313" key="12">
    <source>
        <dbReference type="Proteomes" id="UP001607302"/>
    </source>
</evidence>
<keyword evidence="7" id="KW-1015">Disulfide bond</keyword>
<comment type="similarity">
    <text evidence="3 8">Belongs to the AB hydrolase superfamily. Lipase family.</text>
</comment>
<feature type="domain" description="Lipase" evidence="10">
    <location>
        <begin position="84"/>
        <end position="393"/>
    </location>
</feature>
<evidence type="ECO:0000256" key="3">
    <source>
        <dbReference type="ARBA" id="ARBA00010701"/>
    </source>
</evidence>
<dbReference type="InterPro" id="IPR000734">
    <property type="entry name" value="TAG_lipase"/>
</dbReference>
<keyword evidence="9" id="KW-0732">Signal</keyword>
<evidence type="ECO:0000256" key="1">
    <source>
        <dbReference type="ARBA" id="ARBA00000111"/>
    </source>
</evidence>
<proteinExistence type="inferred from homology"/>
<dbReference type="InterPro" id="IPR029058">
    <property type="entry name" value="AB_hydrolase_fold"/>
</dbReference>
<comment type="catalytic activity">
    <reaction evidence="1">
        <text>a 1,2-diacyl-sn-glycero-3-phosphocholine + H2O = a 2-acyl-sn-glycero-3-phosphocholine + a fatty acid + H(+)</text>
        <dbReference type="Rhea" id="RHEA:18689"/>
        <dbReference type="ChEBI" id="CHEBI:15377"/>
        <dbReference type="ChEBI" id="CHEBI:15378"/>
        <dbReference type="ChEBI" id="CHEBI:28868"/>
        <dbReference type="ChEBI" id="CHEBI:57643"/>
        <dbReference type="ChEBI" id="CHEBI:57875"/>
        <dbReference type="EC" id="3.1.1.32"/>
    </reaction>
</comment>
<dbReference type="CDD" id="cd00707">
    <property type="entry name" value="Pancreat_lipase_like"/>
    <property type="match status" value="1"/>
</dbReference>
<keyword evidence="5" id="KW-0964">Secreted</keyword>
<dbReference type="InterPro" id="IPR013818">
    <property type="entry name" value="Lipase"/>
</dbReference>
<gene>
    <name evidence="11" type="ORF">V1478_011436</name>
</gene>
<dbReference type="EC" id="3.1.1.32" evidence="4"/>
<evidence type="ECO:0000256" key="4">
    <source>
        <dbReference type="ARBA" id="ARBA00013179"/>
    </source>
</evidence>
<evidence type="ECO:0000256" key="5">
    <source>
        <dbReference type="ARBA" id="ARBA00022525"/>
    </source>
</evidence>
<evidence type="ECO:0000256" key="2">
    <source>
        <dbReference type="ARBA" id="ARBA00004613"/>
    </source>
</evidence>
<dbReference type="EMBL" id="JAUDFV010000151">
    <property type="protein sequence ID" value="KAL2719017.1"/>
    <property type="molecule type" value="Genomic_DNA"/>
</dbReference>
<comment type="caution">
    <text evidence="11">The sequence shown here is derived from an EMBL/GenBank/DDBJ whole genome shotgun (WGS) entry which is preliminary data.</text>
</comment>
<dbReference type="PRINTS" id="PR00821">
    <property type="entry name" value="TAGLIPASE"/>
</dbReference>
<evidence type="ECO:0000256" key="7">
    <source>
        <dbReference type="ARBA" id="ARBA00023157"/>
    </source>
</evidence>
<protein>
    <recommendedName>
        <fullName evidence="4">phospholipase A1</fullName>
        <ecNumber evidence="4">3.1.1.32</ecNumber>
    </recommendedName>
</protein>
<dbReference type="GO" id="GO:0008970">
    <property type="term" value="F:phospholipase A1 activity"/>
    <property type="evidence" value="ECO:0007669"/>
    <property type="project" value="UniProtKB-EC"/>
</dbReference>
<dbReference type="AlphaFoldDB" id="A0ABD2AFD7"/>